<evidence type="ECO:0000256" key="1">
    <source>
        <dbReference type="ARBA" id="ARBA00001974"/>
    </source>
</evidence>
<dbReference type="SUPFAM" id="SSF56176">
    <property type="entry name" value="FAD-binding/transporter-associated domain-like"/>
    <property type="match status" value="1"/>
</dbReference>
<accession>A0A5B8S7I6</accession>
<dbReference type="SUPFAM" id="SSF55103">
    <property type="entry name" value="FAD-linked oxidases, C-terminal domain"/>
    <property type="match status" value="1"/>
</dbReference>
<evidence type="ECO:0000313" key="10">
    <source>
        <dbReference type="Proteomes" id="UP000321172"/>
    </source>
</evidence>
<comment type="similarity">
    <text evidence="2">Belongs to the FAD-binding oxidoreductase/transferase type 4 family.</text>
</comment>
<evidence type="ECO:0000256" key="5">
    <source>
        <dbReference type="ARBA" id="ARBA00022946"/>
    </source>
</evidence>
<dbReference type="PANTHER" id="PTHR11748:SF111">
    <property type="entry name" value="D-LACTATE DEHYDROGENASE, MITOCHONDRIAL-RELATED"/>
    <property type="match status" value="1"/>
</dbReference>
<dbReference type="PANTHER" id="PTHR11748">
    <property type="entry name" value="D-LACTATE DEHYDROGENASE"/>
    <property type="match status" value="1"/>
</dbReference>
<keyword evidence="6" id="KW-0560">Oxidoreductase</keyword>
<evidence type="ECO:0000256" key="6">
    <source>
        <dbReference type="ARBA" id="ARBA00023002"/>
    </source>
</evidence>
<dbReference type="EMBL" id="CP042345">
    <property type="protein sequence ID" value="QEA17566.1"/>
    <property type="molecule type" value="Genomic_DNA"/>
</dbReference>
<dbReference type="PROSITE" id="PS51387">
    <property type="entry name" value="FAD_PCMH"/>
    <property type="match status" value="1"/>
</dbReference>
<dbReference type="InterPro" id="IPR036318">
    <property type="entry name" value="FAD-bd_PCMH-like_sf"/>
</dbReference>
<dbReference type="GO" id="GO:0071949">
    <property type="term" value="F:FAD binding"/>
    <property type="evidence" value="ECO:0007669"/>
    <property type="project" value="InterPro"/>
</dbReference>
<dbReference type="Pfam" id="PF02913">
    <property type="entry name" value="FAD-oxidase_C"/>
    <property type="match status" value="1"/>
</dbReference>
<dbReference type="Gene3D" id="3.30.465.10">
    <property type="match status" value="1"/>
</dbReference>
<dbReference type="GO" id="GO:1903457">
    <property type="term" value="P:lactate catabolic process"/>
    <property type="evidence" value="ECO:0007669"/>
    <property type="project" value="TreeGrafter"/>
</dbReference>
<comment type="cofactor">
    <cofactor evidence="1">
        <name>FAD</name>
        <dbReference type="ChEBI" id="CHEBI:57692"/>
    </cofactor>
</comment>
<dbReference type="InterPro" id="IPR016166">
    <property type="entry name" value="FAD-bd_PCMH"/>
</dbReference>
<name>A0A5B8S7I6_9SPHN</name>
<dbReference type="EC" id="1.1.2.4" evidence="7"/>
<dbReference type="RefSeq" id="WP_147091633.1">
    <property type="nucleotide sequence ID" value="NZ_BAABJD010000005.1"/>
</dbReference>
<dbReference type="Proteomes" id="UP000321172">
    <property type="component" value="Chromosome"/>
</dbReference>
<evidence type="ECO:0000256" key="3">
    <source>
        <dbReference type="ARBA" id="ARBA00022630"/>
    </source>
</evidence>
<evidence type="ECO:0000256" key="2">
    <source>
        <dbReference type="ARBA" id="ARBA00008000"/>
    </source>
</evidence>
<dbReference type="OrthoDB" id="9811557at2"/>
<feature type="domain" description="FAD-binding PCMH-type" evidence="8">
    <location>
        <begin position="33"/>
        <end position="216"/>
    </location>
</feature>
<organism evidence="9 10">
    <name type="scientific">Novosphingobium ginsenosidimutans</name>
    <dbReference type="NCBI Taxonomy" id="1176536"/>
    <lineage>
        <taxon>Bacteria</taxon>
        <taxon>Pseudomonadati</taxon>
        <taxon>Pseudomonadota</taxon>
        <taxon>Alphaproteobacteria</taxon>
        <taxon>Sphingomonadales</taxon>
        <taxon>Sphingomonadaceae</taxon>
        <taxon>Novosphingobium</taxon>
    </lineage>
</organism>
<evidence type="ECO:0000256" key="4">
    <source>
        <dbReference type="ARBA" id="ARBA00022827"/>
    </source>
</evidence>
<proteinExistence type="inferred from homology"/>
<keyword evidence="4" id="KW-0274">FAD</keyword>
<evidence type="ECO:0000256" key="7">
    <source>
        <dbReference type="ARBA" id="ARBA00038897"/>
    </source>
</evidence>
<dbReference type="GO" id="GO:0004458">
    <property type="term" value="F:D-lactate dehydrogenase (cytochrome) activity"/>
    <property type="evidence" value="ECO:0007669"/>
    <property type="project" value="UniProtKB-EC"/>
</dbReference>
<evidence type="ECO:0000313" key="9">
    <source>
        <dbReference type="EMBL" id="QEA17566.1"/>
    </source>
</evidence>
<sequence>MGLVQNLTQQLGAENVLTGEADRLFYGHDVFRAGELPAAVVRPGSVEELQAIVRAAYESGTPLVTRGGGASYTDAYAQRRAEGITIDSSRLKQIEIDETRATVTVEAGVTWAELREAVLARGFKTRFWGSYSGLHANVGGGMSMNAISHGQGCAGEAALSFDIITGTGELLRTGSALSDKSVPFFRHFGPDLTGLFTGDCGVLGVKARITLPLVKARSAFATASFSFPSFEALHGAFRAVGIEDICEENFGLNEVLQQGQLGKADTAAKVEMAGKIVKQSGVLKGAAKLAKMAFAGEKEIAAASHAGHFIVEGIDQAEANGRIALVKRLCSEFGTEIPNSVPEVVRAMPFAPFHNVLGPKGERWLPCHTKLPHDRVVPFHHALQALLAEEEDCMARHGIVVGGMFMAVGSTAFVYEPAFYWPDAQNAYHQRIVDPDYLAGLPTYPRSEANEAEALRIKGRVVDLMHQFGGIHFQIGKVYPYDQDHNPPHWAALKALKAELDPKGILNPGNLGL</sequence>
<reference evidence="9 10" key="1">
    <citation type="journal article" date="2013" name="J. Microbiol. Biotechnol.">
        <title>Novosphingobium ginsenosidimutans sp. nov., with the ability to convert ginsenoside.</title>
        <authorList>
            <person name="Kim J.K."/>
            <person name="He D."/>
            <person name="Liu Q.M."/>
            <person name="Park H.Y."/>
            <person name="Jung M.S."/>
            <person name="Yoon M.H."/>
            <person name="Kim S.C."/>
            <person name="Im W.T."/>
        </authorList>
    </citation>
    <scope>NUCLEOTIDE SEQUENCE [LARGE SCALE GENOMIC DNA]</scope>
    <source>
        <strain evidence="9 10">FW-6</strain>
    </source>
</reference>
<dbReference type="InterPro" id="IPR016164">
    <property type="entry name" value="FAD-linked_Oxase-like_C"/>
</dbReference>
<dbReference type="InterPro" id="IPR004113">
    <property type="entry name" value="FAD-bd_oxidored_4_C"/>
</dbReference>
<dbReference type="InterPro" id="IPR006094">
    <property type="entry name" value="Oxid_FAD_bind_N"/>
</dbReference>
<keyword evidence="5" id="KW-0809">Transit peptide</keyword>
<dbReference type="Pfam" id="PF01565">
    <property type="entry name" value="FAD_binding_4"/>
    <property type="match status" value="1"/>
</dbReference>
<dbReference type="GO" id="GO:0008720">
    <property type="term" value="F:D-lactate dehydrogenase (NAD+) activity"/>
    <property type="evidence" value="ECO:0007669"/>
    <property type="project" value="TreeGrafter"/>
</dbReference>
<protein>
    <recommendedName>
        <fullName evidence="7">D-lactate dehydrogenase (cytochrome)</fullName>
        <ecNumber evidence="7">1.1.2.4</ecNumber>
    </recommendedName>
</protein>
<dbReference type="InterPro" id="IPR016169">
    <property type="entry name" value="FAD-bd_PCMH_sub2"/>
</dbReference>
<dbReference type="KEGG" id="ngf:FRF71_10990"/>
<keyword evidence="3" id="KW-0285">Flavoprotein</keyword>
<keyword evidence="10" id="KW-1185">Reference proteome</keyword>
<gene>
    <name evidence="9" type="ORF">FRF71_10990</name>
</gene>
<dbReference type="AlphaFoldDB" id="A0A5B8S7I6"/>
<evidence type="ECO:0000259" key="8">
    <source>
        <dbReference type="PROSITE" id="PS51387"/>
    </source>
</evidence>